<sequence>MMIRIPGLAAGLVASWPTLALAEEVSATYRGIGSIYFTFIGAILIYGVYDSFGKRAAYVVGPLIVIGLYVMLPAR</sequence>
<accession>A0A0S4LJM3</accession>
<name>A0A0S4LJM3_9BACT</name>
<evidence type="ECO:0000313" key="3">
    <source>
        <dbReference type="Proteomes" id="UP000198736"/>
    </source>
</evidence>
<proteinExistence type="predicted"/>
<evidence type="ECO:0000256" key="1">
    <source>
        <dbReference type="SAM" id="Phobius"/>
    </source>
</evidence>
<evidence type="ECO:0000313" key="2">
    <source>
        <dbReference type="EMBL" id="CUS36760.1"/>
    </source>
</evidence>
<keyword evidence="1" id="KW-0472">Membrane</keyword>
<dbReference type="Proteomes" id="UP000198736">
    <property type="component" value="Unassembled WGS sequence"/>
</dbReference>
<organism evidence="2 3">
    <name type="scientific">Candidatus Nitrospira nitrificans</name>
    <dbReference type="NCBI Taxonomy" id="1742973"/>
    <lineage>
        <taxon>Bacteria</taxon>
        <taxon>Pseudomonadati</taxon>
        <taxon>Nitrospirota</taxon>
        <taxon>Nitrospiria</taxon>
        <taxon>Nitrospirales</taxon>
        <taxon>Nitrospiraceae</taxon>
        <taxon>Nitrospira</taxon>
    </lineage>
</organism>
<keyword evidence="3" id="KW-1185">Reference proteome</keyword>
<keyword evidence="1" id="KW-1133">Transmembrane helix</keyword>
<dbReference type="AlphaFoldDB" id="A0A0S4LJM3"/>
<dbReference type="EMBL" id="CZPZ01000019">
    <property type="protein sequence ID" value="CUS36760.1"/>
    <property type="molecule type" value="Genomic_DNA"/>
</dbReference>
<protein>
    <submittedName>
        <fullName evidence="2">Putative ABC transporter permease</fullName>
    </submittedName>
</protein>
<keyword evidence="1" id="KW-0812">Transmembrane</keyword>
<reference evidence="3" key="1">
    <citation type="submission" date="2015-10" db="EMBL/GenBank/DDBJ databases">
        <authorList>
            <person name="Luecker S."/>
            <person name="Luecker S."/>
        </authorList>
    </citation>
    <scope>NUCLEOTIDE SEQUENCE [LARGE SCALE GENOMIC DNA]</scope>
</reference>
<feature type="transmembrane region" description="Helical" evidence="1">
    <location>
        <begin position="32"/>
        <end position="49"/>
    </location>
</feature>
<feature type="transmembrane region" description="Helical" evidence="1">
    <location>
        <begin position="56"/>
        <end position="74"/>
    </location>
</feature>
<dbReference type="OrthoDB" id="9925858at2"/>
<gene>
    <name evidence="2" type="ORF">COMA2_260020</name>
</gene>
<dbReference type="RefSeq" id="WP_090898389.1">
    <property type="nucleotide sequence ID" value="NZ_CZPZ01000019.1"/>
</dbReference>